<feature type="compositionally biased region" description="Basic and acidic residues" evidence="1">
    <location>
        <begin position="1"/>
        <end position="15"/>
    </location>
</feature>
<reference evidence="2" key="1">
    <citation type="submission" date="2018-12" db="EMBL/GenBank/DDBJ databases">
        <title>Novel natural products biosynthetic potential of the class Ktedonobacteria.</title>
        <authorList>
            <person name="Zheng Y."/>
            <person name="Saitou A."/>
            <person name="Wang C.M."/>
            <person name="Toyoda A."/>
            <person name="Minakuchi Y."/>
            <person name="Sekiguchi Y."/>
            <person name="Ueda K."/>
            <person name="Takano H."/>
            <person name="Sakai Y."/>
            <person name="Yokota A."/>
            <person name="Yabe S."/>
        </authorList>
    </citation>
    <scope>NUCLEOTIDE SEQUENCE</scope>
    <source>
        <strain evidence="2">A3-2</strain>
    </source>
</reference>
<gene>
    <name evidence="2" type="ORF">KTA_11090</name>
</gene>
<evidence type="ECO:0000256" key="1">
    <source>
        <dbReference type="SAM" id="MobiDB-lite"/>
    </source>
</evidence>
<feature type="region of interest" description="Disordered" evidence="1">
    <location>
        <begin position="1"/>
        <end position="40"/>
    </location>
</feature>
<accession>A0A455SYZ1</accession>
<protein>
    <submittedName>
        <fullName evidence="2">Uncharacterized protein</fullName>
    </submittedName>
</protein>
<name>A0A455SYZ1_9CHLR</name>
<sequence>MERRDDQPQWQHEWEAGLNESPAAREQCQHPLEEGEPPQPEAEALNTLRDAGFLQEEIQRLLLLRRRVQSSGEIPPYLSGDPHLQFARWLYEHGAISEFSEVEEEAS</sequence>
<proteinExistence type="predicted"/>
<organism evidence="2">
    <name type="scientific">Thermogemmatispora argillosa</name>
    <dbReference type="NCBI Taxonomy" id="2045280"/>
    <lineage>
        <taxon>Bacteria</taxon>
        <taxon>Bacillati</taxon>
        <taxon>Chloroflexota</taxon>
        <taxon>Ktedonobacteria</taxon>
        <taxon>Thermogemmatisporales</taxon>
        <taxon>Thermogemmatisporaceae</taxon>
        <taxon>Thermogemmatispora</taxon>
    </lineage>
</organism>
<evidence type="ECO:0000313" key="2">
    <source>
        <dbReference type="EMBL" id="BBH92910.1"/>
    </source>
</evidence>
<dbReference type="EMBL" id="AP019377">
    <property type="protein sequence ID" value="BBH92910.1"/>
    <property type="molecule type" value="Genomic_DNA"/>
</dbReference>
<dbReference type="AlphaFoldDB" id="A0A455SYZ1"/>